<evidence type="ECO:0000256" key="2">
    <source>
        <dbReference type="SAM" id="MobiDB-lite"/>
    </source>
</evidence>
<evidence type="ECO:0000256" key="3">
    <source>
        <dbReference type="SAM" id="Phobius"/>
    </source>
</evidence>
<dbReference type="GO" id="GO:0016020">
    <property type="term" value="C:membrane"/>
    <property type="evidence" value="ECO:0007669"/>
    <property type="project" value="TreeGrafter"/>
</dbReference>
<proteinExistence type="inferred from homology"/>
<accession>A0A6P8SXU7</accession>
<reference evidence="5" key="1">
    <citation type="submission" date="2025-08" db="UniProtKB">
        <authorList>
            <consortium name="RefSeq"/>
        </authorList>
    </citation>
    <scope>IDENTIFICATION</scope>
</reference>
<feature type="compositionally biased region" description="Low complexity" evidence="2">
    <location>
        <begin position="92"/>
        <end position="105"/>
    </location>
</feature>
<feature type="transmembrane region" description="Helical" evidence="3">
    <location>
        <begin position="499"/>
        <end position="519"/>
    </location>
</feature>
<dbReference type="PANTHER" id="PTHR14096">
    <property type="entry name" value="APOLIPOPROTEIN L"/>
    <property type="match status" value="1"/>
</dbReference>
<keyword evidence="3" id="KW-0812">Transmembrane</keyword>
<evidence type="ECO:0000256" key="1">
    <source>
        <dbReference type="ARBA" id="ARBA00010090"/>
    </source>
</evidence>
<dbReference type="GeneID" id="117535514"/>
<keyword evidence="3" id="KW-0472">Membrane</keyword>
<feature type="transmembrane region" description="Helical" evidence="3">
    <location>
        <begin position="525"/>
        <end position="545"/>
    </location>
</feature>
<feature type="compositionally biased region" description="Low complexity" evidence="2">
    <location>
        <begin position="121"/>
        <end position="133"/>
    </location>
</feature>
<dbReference type="OrthoDB" id="8954999at2759"/>
<gene>
    <name evidence="5" type="primary">LOC117535514</name>
</gene>
<feature type="compositionally biased region" description="Pro residues" evidence="2">
    <location>
        <begin position="347"/>
        <end position="361"/>
    </location>
</feature>
<organism evidence="4 5">
    <name type="scientific">Gymnodraco acuticeps</name>
    <name type="common">Antarctic dragonfish</name>
    <dbReference type="NCBI Taxonomy" id="8218"/>
    <lineage>
        <taxon>Eukaryota</taxon>
        <taxon>Metazoa</taxon>
        <taxon>Chordata</taxon>
        <taxon>Craniata</taxon>
        <taxon>Vertebrata</taxon>
        <taxon>Euteleostomi</taxon>
        <taxon>Actinopterygii</taxon>
        <taxon>Neopterygii</taxon>
        <taxon>Teleostei</taxon>
        <taxon>Neoteleostei</taxon>
        <taxon>Acanthomorphata</taxon>
        <taxon>Eupercaria</taxon>
        <taxon>Perciformes</taxon>
        <taxon>Notothenioidei</taxon>
        <taxon>Bathydraconidae</taxon>
        <taxon>Gymnodraco</taxon>
    </lineage>
</organism>
<dbReference type="InParanoid" id="A0A6P8SXU7"/>
<dbReference type="GO" id="GO:0005576">
    <property type="term" value="C:extracellular region"/>
    <property type="evidence" value="ECO:0007669"/>
    <property type="project" value="InterPro"/>
</dbReference>
<dbReference type="GO" id="GO:0042157">
    <property type="term" value="P:lipoprotein metabolic process"/>
    <property type="evidence" value="ECO:0007669"/>
    <property type="project" value="InterPro"/>
</dbReference>
<dbReference type="RefSeq" id="XP_034055904.1">
    <property type="nucleotide sequence ID" value="XM_034200013.1"/>
</dbReference>
<dbReference type="InterPro" id="IPR008405">
    <property type="entry name" value="ApoL"/>
</dbReference>
<feature type="compositionally biased region" description="Polar residues" evidence="2">
    <location>
        <begin position="291"/>
        <end position="311"/>
    </location>
</feature>
<dbReference type="KEGG" id="gacu:117535514"/>
<dbReference type="Proteomes" id="UP000515161">
    <property type="component" value="Unplaced"/>
</dbReference>
<feature type="compositionally biased region" description="Pro residues" evidence="2">
    <location>
        <begin position="260"/>
        <end position="271"/>
    </location>
</feature>
<feature type="compositionally biased region" description="Low complexity" evidence="2">
    <location>
        <begin position="66"/>
        <end position="78"/>
    </location>
</feature>
<protein>
    <submittedName>
        <fullName evidence="5">Pollen-specific leucine-rich repeat extensin-like protein 1 isoform X1</fullName>
    </submittedName>
</protein>
<name>A0A6P8SXU7_GYMAC</name>
<sequence length="692" mass="76115">MMPPKPPRTKHLMKSSITASCDVTQPTYEDPGAPMEPKPSSPTPTLTSSNDVQQSVYEEPDSLLAPKPSSPTSTITSSNDVTQSPYEDVNATKPTSPTSTIISSKDVPQSAYEDLDAHMAPKPSSPKSTITSSFDVPQSVYEDLDAPMPTVTDGSHSDVNVKPVPRPRSRIQPKSEHNNNNNNTVDSSDTTSDTTDAVSSQLNERPADFKTPRPVRPPPRPPLSKYMTSTTAVYGGNHYMISQYEPNVKTAAVSPERKPPSPGPARPPPPCIDYTRRSKMKLPSVKKSSTEESPQSTNTYISFVQPPSTVSDGEVTYSPDRPAVPPRIWASSLTRSKSMPETSPTQTRPPPPCFTPPPPPSINTDSEWMYSEIEHYLDILPEDEDKITVTSDRPKFRYQSGISTSRQPSTDDKEDIIGMCRWLKRVSKSDCMAPSLYGLSIEEEIRSFNERAMNVKKALRLYNLLMMKRSDCMKNIITEFSTISESLDKMQKKTKTMDIAGGTTGAVGGVTAVLGIAFAPMTMGASLIATAVGAGMLASAGGMGAHTAKTNKKKLVNRMTVEKLVYDYKGNVVEPELCLGFILSGMNELRRHDIARIQRAGAQTDALKVTHLAQTVFNMNYDRRSSVPHTGGMASERLLLAFAKDMDLYFTEKEGQKLKKSIKSKFSGRVRLLSENLQEELNQMILLWEKFG</sequence>
<dbReference type="Pfam" id="PF05461">
    <property type="entry name" value="ApoL"/>
    <property type="match status" value="1"/>
</dbReference>
<comment type="similarity">
    <text evidence="1">Belongs to the apolipoprotein L family.</text>
</comment>
<feature type="compositionally biased region" description="Low complexity" evidence="2">
    <location>
        <begin position="178"/>
        <end position="200"/>
    </location>
</feature>
<dbReference type="PANTHER" id="PTHR14096:SF59">
    <property type="entry name" value="APOLIPOPROTEIN L, 1 ISOFORM X1"/>
    <property type="match status" value="1"/>
</dbReference>
<feature type="region of interest" description="Disordered" evidence="2">
    <location>
        <begin position="250"/>
        <end position="365"/>
    </location>
</feature>
<dbReference type="AlphaFoldDB" id="A0A6P8SXU7"/>
<evidence type="ECO:0000313" key="4">
    <source>
        <dbReference type="Proteomes" id="UP000515161"/>
    </source>
</evidence>
<feature type="compositionally biased region" description="Polar residues" evidence="2">
    <location>
        <begin position="15"/>
        <end position="27"/>
    </location>
</feature>
<dbReference type="GO" id="GO:0008289">
    <property type="term" value="F:lipid binding"/>
    <property type="evidence" value="ECO:0007669"/>
    <property type="project" value="InterPro"/>
</dbReference>
<keyword evidence="4" id="KW-1185">Reference proteome</keyword>
<dbReference type="GO" id="GO:0006869">
    <property type="term" value="P:lipid transport"/>
    <property type="evidence" value="ECO:0007669"/>
    <property type="project" value="InterPro"/>
</dbReference>
<feature type="region of interest" description="Disordered" evidence="2">
    <location>
        <begin position="1"/>
        <end position="229"/>
    </location>
</feature>
<keyword evidence="3" id="KW-1133">Transmembrane helix</keyword>
<evidence type="ECO:0000313" key="5">
    <source>
        <dbReference type="RefSeq" id="XP_034055904.1"/>
    </source>
</evidence>